<evidence type="ECO:0000313" key="3">
    <source>
        <dbReference type="Proteomes" id="UP000184611"/>
    </source>
</evidence>
<dbReference type="RefSeq" id="WP_073580476.1">
    <property type="nucleotide sequence ID" value="NZ_CBCSEA010000003.1"/>
</dbReference>
<evidence type="ECO:0000313" key="2">
    <source>
        <dbReference type="EMBL" id="SHO71828.1"/>
    </source>
</evidence>
<dbReference type="OrthoDB" id="595476at2"/>
<sequence>MEYKVIVSPLAINDIEKITDFYEAITIEIVIRFLEELEEAYKVLSINPHFQIKYKSYRSIPLKVFPFILIFEIDEHNKEIKILSCFHTSRSTKKYPK</sequence>
<dbReference type="Proteomes" id="UP000184611">
    <property type="component" value="Unassembled WGS sequence"/>
</dbReference>
<dbReference type="Gene3D" id="3.30.2310.20">
    <property type="entry name" value="RelE-like"/>
    <property type="match status" value="1"/>
</dbReference>
<reference evidence="3" key="1">
    <citation type="submission" date="2016-12" db="EMBL/GenBank/DDBJ databases">
        <authorList>
            <person name="Varghese N."/>
            <person name="Submissions S."/>
        </authorList>
    </citation>
    <scope>NUCLEOTIDE SEQUENCE [LARGE SCALE GENOMIC DNA]</scope>
    <source>
        <strain evidence="3">DSM 18830</strain>
    </source>
</reference>
<protein>
    <submittedName>
        <fullName evidence="2">Plasmid stabilization system protein ParE</fullName>
    </submittedName>
</protein>
<keyword evidence="3" id="KW-1185">Reference proteome</keyword>
<proteinExistence type="predicted"/>
<dbReference type="SUPFAM" id="SSF143011">
    <property type="entry name" value="RelE-like"/>
    <property type="match status" value="1"/>
</dbReference>
<dbReference type="AlphaFoldDB" id="A0A1M7ZSK6"/>
<dbReference type="Pfam" id="PF05016">
    <property type="entry name" value="ParE_toxin"/>
    <property type="match status" value="1"/>
</dbReference>
<organism evidence="2 3">
    <name type="scientific">Flavobacterium cucumis</name>
    <dbReference type="NCBI Taxonomy" id="416016"/>
    <lineage>
        <taxon>Bacteria</taxon>
        <taxon>Pseudomonadati</taxon>
        <taxon>Bacteroidota</taxon>
        <taxon>Flavobacteriia</taxon>
        <taxon>Flavobacteriales</taxon>
        <taxon>Flavobacteriaceae</taxon>
        <taxon>Flavobacterium</taxon>
    </lineage>
</organism>
<dbReference type="InterPro" id="IPR007712">
    <property type="entry name" value="RelE/ParE_toxin"/>
</dbReference>
<keyword evidence="1" id="KW-1277">Toxin-antitoxin system</keyword>
<dbReference type="InterPro" id="IPR035093">
    <property type="entry name" value="RelE/ParE_toxin_dom_sf"/>
</dbReference>
<evidence type="ECO:0000256" key="1">
    <source>
        <dbReference type="ARBA" id="ARBA00022649"/>
    </source>
</evidence>
<dbReference type="STRING" id="416016.SAMN05443547_0140"/>
<name>A0A1M7ZSK6_9FLAO</name>
<dbReference type="EMBL" id="FRYK01000001">
    <property type="protein sequence ID" value="SHO71828.1"/>
    <property type="molecule type" value="Genomic_DNA"/>
</dbReference>
<accession>A0A1M7ZSK6</accession>
<gene>
    <name evidence="2" type="ORF">SAMN05443547_0140</name>
</gene>